<accession>A0A368GI67</accession>
<gene>
    <name evidence="2" type="ORF">ANCCAN_09944</name>
</gene>
<protein>
    <recommendedName>
        <fullName evidence="1">C2H2-type domain-containing protein</fullName>
    </recommendedName>
</protein>
<dbReference type="OrthoDB" id="5898589at2759"/>
<name>A0A368GI67_ANCCA</name>
<dbReference type="InterPro" id="IPR052797">
    <property type="entry name" value="RegFact_GeneExpr_CellDeath"/>
</dbReference>
<evidence type="ECO:0000313" key="2">
    <source>
        <dbReference type="EMBL" id="RCN44081.1"/>
    </source>
</evidence>
<dbReference type="Proteomes" id="UP000252519">
    <property type="component" value="Unassembled WGS sequence"/>
</dbReference>
<evidence type="ECO:0000313" key="3">
    <source>
        <dbReference type="Proteomes" id="UP000252519"/>
    </source>
</evidence>
<dbReference type="PANTHER" id="PTHR33936:SF24">
    <property type="entry name" value="C2H2-TYPE DOMAIN-CONTAINING PROTEIN"/>
    <property type="match status" value="1"/>
</dbReference>
<feature type="domain" description="C2H2-type" evidence="1">
    <location>
        <begin position="12"/>
        <end position="33"/>
    </location>
</feature>
<proteinExistence type="predicted"/>
<evidence type="ECO:0000259" key="1">
    <source>
        <dbReference type="PROSITE" id="PS00028"/>
    </source>
</evidence>
<dbReference type="InterPro" id="IPR013087">
    <property type="entry name" value="Znf_C2H2_type"/>
</dbReference>
<comment type="caution">
    <text evidence="2">The sequence shown here is derived from an EMBL/GenBank/DDBJ whole genome shotgun (WGS) entry which is preliminary data.</text>
</comment>
<sequence>LQSTGNIVGYHCPGCSVLVQDQEELNTHCITKHGKNRFAPENVTFASEDEFYEWKAKLEQELHTGFNLVENHDSVLTKYFCCPSLKLPLRSGKSMLCTSFIKATFSAVVTVRYCLFHFGHHPLVQVTAPDSTDMIPYPQPITLTIPEDTSARQVDHSLEAPLPSYIVLSGNADAEPPELDQIFIVR</sequence>
<dbReference type="EMBL" id="JOJR01000139">
    <property type="protein sequence ID" value="RCN44081.1"/>
    <property type="molecule type" value="Genomic_DNA"/>
</dbReference>
<organism evidence="2 3">
    <name type="scientific">Ancylostoma caninum</name>
    <name type="common">Dog hookworm</name>
    <dbReference type="NCBI Taxonomy" id="29170"/>
    <lineage>
        <taxon>Eukaryota</taxon>
        <taxon>Metazoa</taxon>
        <taxon>Ecdysozoa</taxon>
        <taxon>Nematoda</taxon>
        <taxon>Chromadorea</taxon>
        <taxon>Rhabditida</taxon>
        <taxon>Rhabditina</taxon>
        <taxon>Rhabditomorpha</taxon>
        <taxon>Strongyloidea</taxon>
        <taxon>Ancylostomatidae</taxon>
        <taxon>Ancylostomatinae</taxon>
        <taxon>Ancylostoma</taxon>
    </lineage>
</organism>
<dbReference type="PANTHER" id="PTHR33936">
    <property type="entry name" value="PROTEIN CBG17840"/>
    <property type="match status" value="1"/>
</dbReference>
<reference evidence="2 3" key="1">
    <citation type="submission" date="2014-10" db="EMBL/GenBank/DDBJ databases">
        <title>Draft genome of the hookworm Ancylostoma caninum.</title>
        <authorList>
            <person name="Mitreva M."/>
        </authorList>
    </citation>
    <scope>NUCLEOTIDE SEQUENCE [LARGE SCALE GENOMIC DNA]</scope>
    <source>
        <strain evidence="2 3">Baltimore</strain>
    </source>
</reference>
<feature type="non-terminal residue" evidence="2">
    <location>
        <position position="1"/>
    </location>
</feature>
<dbReference type="AlphaFoldDB" id="A0A368GI67"/>
<dbReference type="PROSITE" id="PS00028">
    <property type="entry name" value="ZINC_FINGER_C2H2_1"/>
    <property type="match status" value="1"/>
</dbReference>
<keyword evidence="3" id="KW-1185">Reference proteome</keyword>